<keyword evidence="6 13" id="KW-0812">Transmembrane</keyword>
<dbReference type="PROSITE" id="PS50112">
    <property type="entry name" value="PAS"/>
    <property type="match status" value="1"/>
</dbReference>
<feature type="coiled-coil region" evidence="12">
    <location>
        <begin position="454"/>
        <end position="530"/>
    </location>
</feature>
<dbReference type="CDD" id="cd11386">
    <property type="entry name" value="MCP_signal"/>
    <property type="match status" value="1"/>
</dbReference>
<dbReference type="Gene3D" id="3.30.450.20">
    <property type="entry name" value="PAS domain"/>
    <property type="match status" value="2"/>
</dbReference>
<dbReference type="NCBIfam" id="TIGR00229">
    <property type="entry name" value="sensory_box"/>
    <property type="match status" value="1"/>
</dbReference>
<dbReference type="SUPFAM" id="SSF158472">
    <property type="entry name" value="HAMP domain-like"/>
    <property type="match status" value="1"/>
</dbReference>
<dbReference type="FunFam" id="3.30.450.20:FF:000046">
    <property type="entry name" value="Aerotaxis sensor receptor"/>
    <property type="match status" value="1"/>
</dbReference>
<dbReference type="Proteomes" id="UP000886251">
    <property type="component" value="Unassembled WGS sequence"/>
</dbReference>
<keyword evidence="3" id="KW-0488">Methylation</keyword>
<proteinExistence type="inferred from homology"/>
<dbReference type="CDD" id="cd00130">
    <property type="entry name" value="PAS"/>
    <property type="match status" value="2"/>
</dbReference>
<evidence type="ECO:0000259" key="16">
    <source>
        <dbReference type="PROSITE" id="PS50885"/>
    </source>
</evidence>
<dbReference type="Pfam" id="PF18947">
    <property type="entry name" value="HAMP_2"/>
    <property type="match status" value="1"/>
</dbReference>
<dbReference type="SMART" id="SM00304">
    <property type="entry name" value="HAMP"/>
    <property type="match status" value="2"/>
</dbReference>
<keyword evidence="4" id="KW-0145">Chemotaxis</keyword>
<evidence type="ECO:0000256" key="5">
    <source>
        <dbReference type="ARBA" id="ARBA00022519"/>
    </source>
</evidence>
<feature type="domain" description="PAS" evidence="15">
    <location>
        <begin position="12"/>
        <end position="63"/>
    </location>
</feature>
<protein>
    <submittedName>
        <fullName evidence="17">PAS domain S-box protein</fullName>
    </submittedName>
</protein>
<evidence type="ECO:0000256" key="6">
    <source>
        <dbReference type="ARBA" id="ARBA00022692"/>
    </source>
</evidence>
<evidence type="ECO:0000256" key="8">
    <source>
        <dbReference type="ARBA" id="ARBA00023136"/>
    </source>
</evidence>
<gene>
    <name evidence="17" type="ORF">ENI96_02840</name>
</gene>
<evidence type="ECO:0000256" key="1">
    <source>
        <dbReference type="ARBA" id="ARBA00004429"/>
    </source>
</evidence>
<dbReference type="SUPFAM" id="SSF58104">
    <property type="entry name" value="Methyl-accepting chemotaxis protein (MCP) signaling domain"/>
    <property type="match status" value="1"/>
</dbReference>
<evidence type="ECO:0000256" key="12">
    <source>
        <dbReference type="SAM" id="Coils"/>
    </source>
</evidence>
<evidence type="ECO:0000256" key="10">
    <source>
        <dbReference type="ARBA" id="ARBA00029447"/>
    </source>
</evidence>
<dbReference type="EMBL" id="DRKP01000035">
    <property type="protein sequence ID" value="HEB95353.1"/>
    <property type="molecule type" value="Genomic_DNA"/>
</dbReference>
<evidence type="ECO:0000259" key="14">
    <source>
        <dbReference type="PROSITE" id="PS50111"/>
    </source>
</evidence>
<evidence type="ECO:0000256" key="9">
    <source>
        <dbReference type="ARBA" id="ARBA00023224"/>
    </source>
</evidence>
<dbReference type="GO" id="GO:0052131">
    <property type="term" value="P:positive aerotaxis"/>
    <property type="evidence" value="ECO:0007669"/>
    <property type="project" value="UniProtKB-ARBA"/>
</dbReference>
<keyword evidence="5" id="KW-0997">Cell inner membrane</keyword>
<dbReference type="PANTHER" id="PTHR43531">
    <property type="entry name" value="PROTEIN ICFG"/>
    <property type="match status" value="1"/>
</dbReference>
<dbReference type="Pfam" id="PF00672">
    <property type="entry name" value="HAMP"/>
    <property type="match status" value="1"/>
</dbReference>
<evidence type="ECO:0000256" key="7">
    <source>
        <dbReference type="ARBA" id="ARBA00022989"/>
    </source>
</evidence>
<evidence type="ECO:0000256" key="11">
    <source>
        <dbReference type="PROSITE-ProRule" id="PRU00284"/>
    </source>
</evidence>
<dbReference type="Gene3D" id="6.10.340.10">
    <property type="match status" value="1"/>
</dbReference>
<evidence type="ECO:0000313" key="17">
    <source>
        <dbReference type="EMBL" id="HEB95353.1"/>
    </source>
</evidence>
<dbReference type="GO" id="GO:0004888">
    <property type="term" value="F:transmembrane signaling receptor activity"/>
    <property type="evidence" value="ECO:0007669"/>
    <property type="project" value="InterPro"/>
</dbReference>
<dbReference type="InterPro" id="IPR003660">
    <property type="entry name" value="HAMP_dom"/>
</dbReference>
<dbReference type="PROSITE" id="PS50885">
    <property type="entry name" value="HAMP"/>
    <property type="match status" value="1"/>
</dbReference>
<evidence type="ECO:0000256" key="3">
    <source>
        <dbReference type="ARBA" id="ARBA00022481"/>
    </source>
</evidence>
<dbReference type="Pfam" id="PF13188">
    <property type="entry name" value="PAS_8"/>
    <property type="match status" value="1"/>
</dbReference>
<sequence length="773" mass="83511">MKEGTILVSKTDLKGAITYCNKDFVEISGFDYSELLGKNHNIVRHPDMPPEAFQDLWETVQSGRPWSGVVKNRCKNGDFYWVKANVTPLTHNGRVTGFMSVRTPPSRDEVMAAERLYQEINAGRAALHPRGMRRWLASIRSVDVRYLLGGTVFLTVAFFAAIAAMMLAGVPQSYILWLLGLVSVSTLAFGLLLTRHVTRPMEYVQQKLAQITEGNYFDWVETDRDDEIGRMMQALKSTQIKLGFDVMDAREKAHEAARIKQALDNVSTAVTVSDSHNTLIYMNQAAHDRFDRLADGIREDDPAFTTDSLIGTNLADFFPDEQLRGMYQRQLEETSTTTLEAWGHTLKLVTSPVHDADGDYQGRVTQWFDITEELAVEQEIDAIVASARSGDLSKRIEMTGKEGFFRQLGTGINALIDAMESVFEDIARAMSELARGDLTKRITSDYQGTFGAVKSDVNETMENLEKIISQLREAGSVINTAADEISAGNNNLSARTEQQASALEQTASSMEELTSTVKNNADNAQQANQLAASARQAAEKGGEVVSQAVQAMDAINEASNKIAEIIGVIDEIAFQTNLLALNASVEAARAGEQGRGFAVVATEVRNLAGRSATAAKEIKELIQDSAGKVQTGAALVNESGTTLEEIVTGVKKVGDIISEIAAASQEQSAGIDQVNQAVTSMDEATQQNAALAEQTSAASASMSEKAREMEQLISFFTVTGGAGMARAPEEAGTAAVQPAVVAAAAPPPRAAVAAAATAPVALAEDDGDEWEEF</sequence>
<dbReference type="GO" id="GO:0005886">
    <property type="term" value="C:plasma membrane"/>
    <property type="evidence" value="ECO:0007669"/>
    <property type="project" value="UniProtKB-SubCell"/>
</dbReference>
<dbReference type="GO" id="GO:0007165">
    <property type="term" value="P:signal transduction"/>
    <property type="evidence" value="ECO:0007669"/>
    <property type="project" value="UniProtKB-KW"/>
</dbReference>
<keyword evidence="7 13" id="KW-1133">Transmembrane helix</keyword>
<evidence type="ECO:0000256" key="4">
    <source>
        <dbReference type="ARBA" id="ARBA00022500"/>
    </source>
</evidence>
<comment type="subcellular location">
    <subcellularLocation>
        <location evidence="1">Cell inner membrane</location>
        <topology evidence="1">Multi-pass membrane protein</topology>
    </subcellularLocation>
</comment>
<reference evidence="17" key="1">
    <citation type="journal article" date="2020" name="mSystems">
        <title>Genome- and Community-Level Interaction Insights into Carbon Utilization and Element Cycling Functions of Hydrothermarchaeota in Hydrothermal Sediment.</title>
        <authorList>
            <person name="Zhou Z."/>
            <person name="Liu Y."/>
            <person name="Xu W."/>
            <person name="Pan J."/>
            <person name="Luo Z.H."/>
            <person name="Li M."/>
        </authorList>
    </citation>
    <scope>NUCLEOTIDE SEQUENCE [LARGE SCALE GENOMIC DNA]</scope>
    <source>
        <strain evidence="17">HyVt-443</strain>
    </source>
</reference>
<dbReference type="PANTHER" id="PTHR43531:SF14">
    <property type="entry name" value="METHYL-ACCEPTING CHEMOTAXIS PROTEIN I-RELATED"/>
    <property type="match status" value="1"/>
</dbReference>
<dbReference type="InterPro" id="IPR013655">
    <property type="entry name" value="PAS_fold_3"/>
</dbReference>
<dbReference type="FunFam" id="1.10.287.950:FF:000001">
    <property type="entry name" value="Methyl-accepting chemotaxis sensory transducer"/>
    <property type="match status" value="1"/>
</dbReference>
<dbReference type="Pfam" id="PF00015">
    <property type="entry name" value="MCPsignal"/>
    <property type="match status" value="1"/>
</dbReference>
<organism evidence="17">
    <name type="scientific">Sedimenticola thiotaurini</name>
    <dbReference type="NCBI Taxonomy" id="1543721"/>
    <lineage>
        <taxon>Bacteria</taxon>
        <taxon>Pseudomonadati</taxon>
        <taxon>Pseudomonadota</taxon>
        <taxon>Gammaproteobacteria</taxon>
        <taxon>Chromatiales</taxon>
        <taxon>Sedimenticolaceae</taxon>
        <taxon>Sedimenticola</taxon>
    </lineage>
</organism>
<dbReference type="InterPro" id="IPR051310">
    <property type="entry name" value="MCP_chemotaxis"/>
</dbReference>
<dbReference type="InterPro" id="IPR000014">
    <property type="entry name" value="PAS"/>
</dbReference>
<accession>A0A831RL14</accession>
<comment type="caution">
    <text evidence="17">The sequence shown here is derived from an EMBL/GenBank/DDBJ whole genome shotgun (WGS) entry which is preliminary data.</text>
</comment>
<feature type="domain" description="HAMP" evidence="16">
    <location>
        <begin position="424"/>
        <end position="469"/>
    </location>
</feature>
<dbReference type="AlphaFoldDB" id="A0A831RL14"/>
<dbReference type="InterPro" id="IPR004089">
    <property type="entry name" value="MCPsignal_dom"/>
</dbReference>
<evidence type="ECO:0000259" key="15">
    <source>
        <dbReference type="PROSITE" id="PS50112"/>
    </source>
</evidence>
<dbReference type="PRINTS" id="PR00260">
    <property type="entry name" value="CHEMTRNSDUCR"/>
</dbReference>
<feature type="transmembrane region" description="Helical" evidence="13">
    <location>
        <begin position="174"/>
        <end position="193"/>
    </location>
</feature>
<keyword evidence="12" id="KW-0175">Coiled coil</keyword>
<feature type="domain" description="Methyl-accepting transducer" evidence="14">
    <location>
        <begin position="474"/>
        <end position="703"/>
    </location>
</feature>
<dbReference type="SUPFAM" id="SSF55785">
    <property type="entry name" value="PYP-like sensor domain (PAS domain)"/>
    <property type="match status" value="2"/>
</dbReference>
<keyword evidence="8 13" id="KW-0472">Membrane</keyword>
<evidence type="ECO:0000256" key="13">
    <source>
        <dbReference type="SAM" id="Phobius"/>
    </source>
</evidence>
<dbReference type="Gene3D" id="1.10.287.950">
    <property type="entry name" value="Methyl-accepting chemotaxis protein"/>
    <property type="match status" value="1"/>
</dbReference>
<feature type="transmembrane region" description="Helical" evidence="13">
    <location>
        <begin position="146"/>
        <end position="168"/>
    </location>
</feature>
<dbReference type="InterPro" id="IPR035965">
    <property type="entry name" value="PAS-like_dom_sf"/>
</dbReference>
<keyword evidence="2" id="KW-1003">Cell membrane</keyword>
<dbReference type="SMART" id="SM00283">
    <property type="entry name" value="MA"/>
    <property type="match status" value="1"/>
</dbReference>
<dbReference type="InterPro" id="IPR004090">
    <property type="entry name" value="Chemotax_Me-accpt_rcpt"/>
</dbReference>
<dbReference type="Pfam" id="PF08447">
    <property type="entry name" value="PAS_3"/>
    <property type="match status" value="1"/>
</dbReference>
<name>A0A831RL14_9GAMM</name>
<comment type="similarity">
    <text evidence="10">Belongs to the methyl-accepting chemotaxis (MCP) protein family.</text>
</comment>
<dbReference type="PROSITE" id="PS50111">
    <property type="entry name" value="CHEMOTAXIS_TRANSDUC_2"/>
    <property type="match status" value="1"/>
</dbReference>
<evidence type="ECO:0000256" key="2">
    <source>
        <dbReference type="ARBA" id="ARBA00022475"/>
    </source>
</evidence>
<keyword evidence="9 11" id="KW-0807">Transducer</keyword>